<dbReference type="RefSeq" id="WP_068009144.1">
    <property type="nucleotide sequence ID" value="NZ_FOFM01000012.1"/>
</dbReference>
<feature type="signal peptide" evidence="1">
    <location>
        <begin position="1"/>
        <end position="22"/>
    </location>
</feature>
<evidence type="ECO:0000313" key="3">
    <source>
        <dbReference type="Proteomes" id="UP000076577"/>
    </source>
</evidence>
<feature type="chain" id="PRO_5007868181" evidence="1">
    <location>
        <begin position="23"/>
        <end position="108"/>
    </location>
</feature>
<dbReference type="AlphaFoldDB" id="A0A165VSJ9"/>
<keyword evidence="3" id="KW-1185">Reference proteome</keyword>
<protein>
    <submittedName>
        <fullName evidence="2">Uncharacterized protein</fullName>
    </submittedName>
</protein>
<keyword evidence="1" id="KW-0732">Signal</keyword>
<evidence type="ECO:0000313" key="2">
    <source>
        <dbReference type="EMBL" id="KZL15380.1"/>
    </source>
</evidence>
<reference evidence="2 3" key="1">
    <citation type="journal article" date="2016" name="Front. Microbiol.">
        <title>Comparative Genomic Analysis Reveals a Diverse Repertoire of Genes Involved in Prokaryote-Eukaryote Interactions within the Pseudovibrio Genus.</title>
        <authorList>
            <person name="Romano S."/>
            <person name="Fernandez-Guerra A."/>
            <person name="Reen F.J."/>
            <person name="Glockner F.O."/>
            <person name="Crowley S.P."/>
            <person name="O'Sullivan O."/>
            <person name="Cotter P.D."/>
            <person name="Adams C."/>
            <person name="Dobson A.D."/>
            <person name="O'Gara F."/>
        </authorList>
    </citation>
    <scope>NUCLEOTIDE SEQUENCE [LARGE SCALE GENOMIC DNA]</scope>
    <source>
        <strain evidence="2 3">Ad2</strain>
    </source>
</reference>
<dbReference type="PATRIC" id="fig|989403.3.peg.3931"/>
<comment type="caution">
    <text evidence="2">The sequence shown here is derived from an EMBL/GenBank/DDBJ whole genome shotgun (WGS) entry which is preliminary data.</text>
</comment>
<gene>
    <name evidence="2" type="ORF">PsAD2_03636</name>
</gene>
<sequence length="108" mass="11307">MNSKDFVAAAIVFCFFSAPAWADCLHADQSYSTGAVRDGQVCTSDGTWDRVIPISSGGNDGAGSGRGGSLIDACNQCNCCYQKGITQTGGIELELDVDAFIAWAKSIE</sequence>
<dbReference type="Proteomes" id="UP000076577">
    <property type="component" value="Unassembled WGS sequence"/>
</dbReference>
<name>A0A165VSJ9_9HYPH</name>
<dbReference type="EMBL" id="LMCB01000074">
    <property type="protein sequence ID" value="KZL15380.1"/>
    <property type="molecule type" value="Genomic_DNA"/>
</dbReference>
<evidence type="ECO:0000256" key="1">
    <source>
        <dbReference type="SAM" id="SignalP"/>
    </source>
</evidence>
<proteinExistence type="predicted"/>
<accession>A0A165VSJ9</accession>
<organism evidence="2 3">
    <name type="scientific">Pseudovibrio axinellae</name>
    <dbReference type="NCBI Taxonomy" id="989403"/>
    <lineage>
        <taxon>Bacteria</taxon>
        <taxon>Pseudomonadati</taxon>
        <taxon>Pseudomonadota</taxon>
        <taxon>Alphaproteobacteria</taxon>
        <taxon>Hyphomicrobiales</taxon>
        <taxon>Stappiaceae</taxon>
        <taxon>Pseudovibrio</taxon>
    </lineage>
</organism>